<feature type="chain" id="PRO_5020981386" evidence="1">
    <location>
        <begin position="25"/>
        <end position="171"/>
    </location>
</feature>
<accession>A0A4P8XHV6</accession>
<keyword evidence="1" id="KW-0732">Signal</keyword>
<dbReference type="OrthoDB" id="2663545at2"/>
<dbReference type="EMBL" id="CP040396">
    <property type="protein sequence ID" value="QCT01020.1"/>
    <property type="molecule type" value="Genomic_DNA"/>
</dbReference>
<protein>
    <submittedName>
        <fullName evidence="2">Uncharacterized protein</fullName>
    </submittedName>
</protein>
<reference evidence="2 3" key="1">
    <citation type="submission" date="2019-05" db="EMBL/GenBank/DDBJ databases">
        <authorList>
            <person name="Chen C."/>
        </authorList>
    </citation>
    <scope>NUCLEOTIDE SEQUENCE [LARGE SCALE GENOMIC DNA]</scope>
    <source>
        <strain evidence="2 3">HB172198</strain>
    </source>
</reference>
<feature type="signal peptide" evidence="1">
    <location>
        <begin position="1"/>
        <end position="24"/>
    </location>
</feature>
<keyword evidence="3" id="KW-1185">Reference proteome</keyword>
<dbReference type="KEGG" id="palo:E6C60_0295"/>
<evidence type="ECO:0000313" key="2">
    <source>
        <dbReference type="EMBL" id="QCT01020.1"/>
    </source>
</evidence>
<evidence type="ECO:0000313" key="3">
    <source>
        <dbReference type="Proteomes" id="UP000300879"/>
    </source>
</evidence>
<organism evidence="2 3">
    <name type="scientific">Paenibacillus algicola</name>
    <dbReference type="NCBI Taxonomy" id="2565926"/>
    <lineage>
        <taxon>Bacteria</taxon>
        <taxon>Bacillati</taxon>
        <taxon>Bacillota</taxon>
        <taxon>Bacilli</taxon>
        <taxon>Bacillales</taxon>
        <taxon>Paenibacillaceae</taxon>
        <taxon>Paenibacillus</taxon>
    </lineage>
</organism>
<dbReference type="Proteomes" id="UP000300879">
    <property type="component" value="Chromosome"/>
</dbReference>
<evidence type="ECO:0000256" key="1">
    <source>
        <dbReference type="SAM" id="SignalP"/>
    </source>
</evidence>
<dbReference type="AlphaFoldDB" id="A0A4P8XHV6"/>
<proteinExistence type="predicted"/>
<name>A0A4P8XHV6_9BACL</name>
<gene>
    <name evidence="2" type="ORF">E6C60_0295</name>
</gene>
<sequence>MKKRNAFVATLFLALATTGVTAFASLSTTQENVSPESRVKESLPINNPFVEDQLISPLVIDTSNPIGDKVSGGATVQKYFTVNAGFGHIKIFMKNYSSKPVTVSLTHNYTKRIYFSRVMEGNSFLTWKDFEEGYEQGMIGGDYTLQWSGGGYNVNGEFYGKTGSAISDVRD</sequence>
<dbReference type="RefSeq" id="WP_138224139.1">
    <property type="nucleotide sequence ID" value="NZ_CP040396.1"/>
</dbReference>